<dbReference type="SMART" id="SM00220">
    <property type="entry name" value="S_TKc"/>
    <property type="match status" value="1"/>
</dbReference>
<evidence type="ECO:0000256" key="4">
    <source>
        <dbReference type="ARBA" id="ARBA00022737"/>
    </source>
</evidence>
<comment type="catalytic activity">
    <reaction evidence="9">
        <text>L-threonyl-[protein] + ATP = O-phospho-L-threonyl-[protein] + ADP + H(+)</text>
        <dbReference type="Rhea" id="RHEA:46608"/>
        <dbReference type="Rhea" id="RHEA-COMP:11060"/>
        <dbReference type="Rhea" id="RHEA-COMP:11605"/>
        <dbReference type="ChEBI" id="CHEBI:15378"/>
        <dbReference type="ChEBI" id="CHEBI:30013"/>
        <dbReference type="ChEBI" id="CHEBI:30616"/>
        <dbReference type="ChEBI" id="CHEBI:61977"/>
        <dbReference type="ChEBI" id="CHEBI:456216"/>
        <dbReference type="EC" id="2.7.11.1"/>
    </reaction>
</comment>
<dbReference type="InterPro" id="IPR008271">
    <property type="entry name" value="Ser/Thr_kinase_AS"/>
</dbReference>
<evidence type="ECO:0000313" key="14">
    <source>
        <dbReference type="Proteomes" id="UP000245124"/>
    </source>
</evidence>
<evidence type="ECO:0000256" key="6">
    <source>
        <dbReference type="ARBA" id="ARBA00022777"/>
    </source>
</evidence>
<dbReference type="InterPro" id="IPR011990">
    <property type="entry name" value="TPR-like_helical_dom_sf"/>
</dbReference>
<keyword evidence="14" id="KW-1185">Reference proteome</keyword>
<keyword evidence="3" id="KW-0808">Transferase</keyword>
<dbReference type="Proteomes" id="UP000245124">
    <property type="component" value="Unassembled WGS sequence"/>
</dbReference>
<dbReference type="SUPFAM" id="SSF48452">
    <property type="entry name" value="TPR-like"/>
    <property type="match status" value="1"/>
</dbReference>
<evidence type="ECO:0000256" key="11">
    <source>
        <dbReference type="PROSITE-ProRule" id="PRU00339"/>
    </source>
</evidence>
<dbReference type="PROSITE" id="PS00108">
    <property type="entry name" value="PROTEIN_KINASE_ST"/>
    <property type="match status" value="1"/>
</dbReference>
<evidence type="ECO:0000256" key="3">
    <source>
        <dbReference type="ARBA" id="ARBA00022679"/>
    </source>
</evidence>
<dbReference type="EMBL" id="BDUD01000002">
    <property type="protein sequence ID" value="GBG23129.1"/>
    <property type="molecule type" value="Genomic_DNA"/>
</dbReference>
<organism evidence="13 14">
    <name type="scientific">Nostoc commune NIES-4072</name>
    <dbReference type="NCBI Taxonomy" id="2005467"/>
    <lineage>
        <taxon>Bacteria</taxon>
        <taxon>Bacillati</taxon>
        <taxon>Cyanobacteriota</taxon>
        <taxon>Cyanophyceae</taxon>
        <taxon>Nostocales</taxon>
        <taxon>Nostocaceae</taxon>
        <taxon>Nostoc</taxon>
    </lineage>
</organism>
<dbReference type="PANTHER" id="PTHR24363">
    <property type="entry name" value="SERINE/THREONINE PROTEIN KINASE"/>
    <property type="match status" value="1"/>
</dbReference>
<evidence type="ECO:0000256" key="8">
    <source>
        <dbReference type="ARBA" id="ARBA00022840"/>
    </source>
</evidence>
<dbReference type="InterPro" id="IPR000719">
    <property type="entry name" value="Prot_kinase_dom"/>
</dbReference>
<dbReference type="Pfam" id="PF07719">
    <property type="entry name" value="TPR_2"/>
    <property type="match status" value="1"/>
</dbReference>
<dbReference type="PROSITE" id="PS50005">
    <property type="entry name" value="TPR"/>
    <property type="match status" value="3"/>
</dbReference>
<evidence type="ECO:0000256" key="2">
    <source>
        <dbReference type="ARBA" id="ARBA00022527"/>
    </source>
</evidence>
<feature type="repeat" description="TPR" evidence="11">
    <location>
        <begin position="493"/>
        <end position="526"/>
    </location>
</feature>
<feature type="repeat" description="TPR" evidence="11">
    <location>
        <begin position="421"/>
        <end position="454"/>
    </location>
</feature>
<dbReference type="Pfam" id="PF13431">
    <property type="entry name" value="TPR_17"/>
    <property type="match status" value="1"/>
</dbReference>
<evidence type="ECO:0000313" key="13">
    <source>
        <dbReference type="EMBL" id="GBG23129.1"/>
    </source>
</evidence>
<keyword evidence="7 11" id="KW-0802">TPR repeat</keyword>
<keyword evidence="6 13" id="KW-0418">Kinase</keyword>
<dbReference type="CDD" id="cd14014">
    <property type="entry name" value="STKc_PknB_like"/>
    <property type="match status" value="1"/>
</dbReference>
<comment type="caution">
    <text evidence="13">The sequence shown here is derived from an EMBL/GenBank/DDBJ whole genome shotgun (WGS) entry which is preliminary data.</text>
</comment>
<dbReference type="Gene3D" id="1.25.40.10">
    <property type="entry name" value="Tetratricopeptide repeat domain"/>
    <property type="match status" value="1"/>
</dbReference>
<keyword evidence="2 13" id="KW-0723">Serine/threonine-protein kinase</keyword>
<keyword evidence="8" id="KW-0067">ATP-binding</keyword>
<protein>
    <recommendedName>
        <fullName evidence="1">non-specific serine/threonine protein kinase</fullName>
        <ecNumber evidence="1">2.7.11.1</ecNumber>
    </recommendedName>
</protein>
<dbReference type="InterPro" id="IPR011009">
    <property type="entry name" value="Kinase-like_dom_sf"/>
</dbReference>
<dbReference type="RefSeq" id="WP_181374317.1">
    <property type="nucleotide sequence ID" value="NZ_BDUD01000002.1"/>
</dbReference>
<dbReference type="InterPro" id="IPR019734">
    <property type="entry name" value="TPR_rpt"/>
</dbReference>
<dbReference type="PROSITE" id="PS50011">
    <property type="entry name" value="PROTEIN_KINASE_DOM"/>
    <property type="match status" value="1"/>
</dbReference>
<dbReference type="InterPro" id="IPR013105">
    <property type="entry name" value="TPR_2"/>
</dbReference>
<dbReference type="SUPFAM" id="SSF56112">
    <property type="entry name" value="Protein kinase-like (PK-like)"/>
    <property type="match status" value="1"/>
</dbReference>
<feature type="repeat" description="TPR" evidence="11">
    <location>
        <begin position="387"/>
        <end position="420"/>
    </location>
</feature>
<reference evidence="13 14" key="1">
    <citation type="submission" date="2017-06" db="EMBL/GenBank/DDBJ databases">
        <title>Genome sequencing of cyanobaciteial culture collection at National Institute for Environmental Studies (NIES).</title>
        <authorList>
            <person name="Hirose Y."/>
            <person name="Shimura Y."/>
            <person name="Fujisawa T."/>
            <person name="Nakamura Y."/>
            <person name="Kawachi M."/>
        </authorList>
    </citation>
    <scope>NUCLEOTIDE SEQUENCE [LARGE SCALE GENOMIC DNA]</scope>
    <source>
        <strain evidence="13 14">NIES-4072</strain>
    </source>
</reference>
<dbReference type="SMART" id="SM00028">
    <property type="entry name" value="TPR"/>
    <property type="match status" value="5"/>
</dbReference>
<dbReference type="Gene3D" id="1.10.510.10">
    <property type="entry name" value="Transferase(Phosphotransferase) domain 1"/>
    <property type="match status" value="1"/>
</dbReference>
<feature type="domain" description="Protein kinase" evidence="12">
    <location>
        <begin position="39"/>
        <end position="319"/>
    </location>
</feature>
<dbReference type="NCBIfam" id="NF045510">
    <property type="entry name" value="4Cys_prefix_kin"/>
    <property type="match status" value="1"/>
</dbReference>
<evidence type="ECO:0000256" key="7">
    <source>
        <dbReference type="ARBA" id="ARBA00022803"/>
    </source>
</evidence>
<dbReference type="PANTHER" id="PTHR24363:SF0">
    <property type="entry name" value="SERINE_THREONINE KINASE LIKE DOMAIN CONTAINING 1"/>
    <property type="match status" value="1"/>
</dbReference>
<keyword evidence="5" id="KW-0547">Nucleotide-binding</keyword>
<gene>
    <name evidence="13" type="ORF">NIES4072_68410</name>
</gene>
<dbReference type="AlphaFoldDB" id="A0A2R5FYK4"/>
<comment type="catalytic activity">
    <reaction evidence="10">
        <text>L-seryl-[protein] + ATP = O-phospho-L-seryl-[protein] + ADP + H(+)</text>
        <dbReference type="Rhea" id="RHEA:17989"/>
        <dbReference type="Rhea" id="RHEA-COMP:9863"/>
        <dbReference type="Rhea" id="RHEA-COMP:11604"/>
        <dbReference type="ChEBI" id="CHEBI:15378"/>
        <dbReference type="ChEBI" id="CHEBI:29999"/>
        <dbReference type="ChEBI" id="CHEBI:30616"/>
        <dbReference type="ChEBI" id="CHEBI:83421"/>
        <dbReference type="ChEBI" id="CHEBI:456216"/>
        <dbReference type="EC" id="2.7.11.1"/>
    </reaction>
</comment>
<keyword evidence="4" id="KW-0677">Repeat</keyword>
<evidence type="ECO:0000256" key="5">
    <source>
        <dbReference type="ARBA" id="ARBA00022741"/>
    </source>
</evidence>
<name>A0A2R5FYK4_NOSCO</name>
<dbReference type="EC" id="2.7.11.1" evidence="1"/>
<evidence type="ECO:0000259" key="12">
    <source>
        <dbReference type="PROSITE" id="PS50011"/>
    </source>
</evidence>
<proteinExistence type="predicted"/>
<evidence type="ECO:0000256" key="9">
    <source>
        <dbReference type="ARBA" id="ARBA00047899"/>
    </source>
</evidence>
<evidence type="ECO:0000256" key="1">
    <source>
        <dbReference type="ARBA" id="ARBA00012513"/>
    </source>
</evidence>
<evidence type="ECO:0000256" key="10">
    <source>
        <dbReference type="ARBA" id="ARBA00048679"/>
    </source>
</evidence>
<sequence>MSYCINLLCSRRHNPEDTENCLACGNPLLIDGRIRLLRPLRSLDEDSSTYTDVFEVEDVEPSWGAKSRIRVMKVLRWSDPKLVRLVQRESLILQTLYHPGIPKCGVDDYFTFTLKDDRLVLHCLVMEKVEGENLQQWLKTYGKIHQKVALDWLTQLVDIIESVHRSGFFHRDIKPENIIYQPDGQLALVDFGAARQITTTYLAKVGASGVNKRTRFSSGYEVTVVRTIRFSPLEQLNGQALPQSDFYALGRTFVNLLTGISLLEFPVDQNTGRLIWRDRAPQIDKPFADLLDDMMAPFPGQRPQTTQVILERLQRLPFKLKLNRFLVSNIFKCFLAGSLIATINSSFKQINLALSAYYFNQAGHYMNEPEIAKKYYKLALIYNPKDDEIYNNLAVACQVTQDLTCAIENYQKAFELKPNAWELHYNLGNFYDEQGQYDQAEQQYKLSIKYGKNQPMNAVNNLSRLKNIQEKYSEAAQLALEGLKGTSDPVWQAALYKNLGWARFKQQRYTEAKDYLQKSVKLDSRRVDAHCLLAKTQEALGDLENARVHWEVCLISNNSGLPEISEWKQQILQRIFQQID</sequence>
<dbReference type="Pfam" id="PF00069">
    <property type="entry name" value="Pkinase"/>
    <property type="match status" value="1"/>
</dbReference>
<accession>A0A2R5FYK4</accession>
<dbReference type="GO" id="GO:0005524">
    <property type="term" value="F:ATP binding"/>
    <property type="evidence" value="ECO:0007669"/>
    <property type="project" value="UniProtKB-KW"/>
</dbReference>
<dbReference type="GO" id="GO:0004674">
    <property type="term" value="F:protein serine/threonine kinase activity"/>
    <property type="evidence" value="ECO:0007669"/>
    <property type="project" value="UniProtKB-KW"/>
</dbReference>